<dbReference type="InterPro" id="IPR031468">
    <property type="entry name" value="SMP_LBD"/>
</dbReference>
<comment type="similarity">
    <text evidence="10">Belongs to the MDM34 family.</text>
</comment>
<feature type="compositionally biased region" description="Basic and acidic residues" evidence="11">
    <location>
        <begin position="464"/>
        <end position="474"/>
    </location>
</feature>
<keyword evidence="9 10" id="KW-0472">Membrane</keyword>
<dbReference type="PANTHER" id="PTHR28185:SF1">
    <property type="entry name" value="MITOCHONDRIAL DISTRIBUTION AND MORPHOLOGY PROTEIN 34"/>
    <property type="match status" value="1"/>
</dbReference>
<dbReference type="InterPro" id="IPR027536">
    <property type="entry name" value="MDM34"/>
</dbReference>
<dbReference type="AlphaFoldDB" id="A0A316VGR8"/>
<evidence type="ECO:0000256" key="2">
    <source>
        <dbReference type="ARBA" id="ARBA00022448"/>
    </source>
</evidence>
<feature type="compositionally biased region" description="Low complexity" evidence="11">
    <location>
        <begin position="799"/>
        <end position="812"/>
    </location>
</feature>
<dbReference type="HAMAP" id="MF_03105">
    <property type="entry name" value="Mdm34"/>
    <property type="match status" value="1"/>
</dbReference>
<dbReference type="GO" id="GO:1990456">
    <property type="term" value="P:mitochondrion-endoplasmic reticulum membrane tethering"/>
    <property type="evidence" value="ECO:0007669"/>
    <property type="project" value="TreeGrafter"/>
</dbReference>
<name>A0A316VGR8_9BASI</name>
<keyword evidence="2" id="KW-0813">Transport</keyword>
<dbReference type="GO" id="GO:0032865">
    <property type="term" value="C:ERMES complex"/>
    <property type="evidence" value="ECO:0007669"/>
    <property type="project" value="UniProtKB-UniRule"/>
</dbReference>
<feature type="compositionally biased region" description="Low complexity" evidence="11">
    <location>
        <begin position="725"/>
        <end position="738"/>
    </location>
</feature>
<feature type="compositionally biased region" description="Low complexity" evidence="11">
    <location>
        <begin position="545"/>
        <end position="586"/>
    </location>
</feature>
<dbReference type="PANTHER" id="PTHR28185">
    <property type="entry name" value="MITOCHONDRIAL DISTRIBUTION AND MORPHOLOGY PROTEIN 34"/>
    <property type="match status" value="1"/>
</dbReference>
<sequence length="1060" mass="114517">MSFNFSWPKFSRQFHADAAKMLDGALNRGPKPKVIADDIKVEDINMGTIPPELEILEIGELSSERLRGIFRLTYTGDAHLLLSTKVQANPLTRPNPSGSASPFEDVSSAFPSSTTSRGILFAARPLVVPMQLRLSSMRLKAIIVLVVSKQKGITLVFKNDPLESVEVSSTFDSVAVIQKYLQQEIEGQLREMFREDLPGIIHRLSQTWLSGRKRKSSNTATTAPMRPVESDTFQQPRDTLPTDNAESQSISIPSRKARSTASAPRSKQAKSPARKRKTEKAATTATATPPSSPPLRNSTFNTPRAPSRSFSSSAAGKAQSTKATSPSISPVDRFSTSPTGRKGRGQSYADLSQSTSIGSLSGFHSGYAHDVENYDPTYGLRPDEIRISANRSNFSGLAQLARQETRGLGDFASLSLSGDKGKDKVSKPTSPPPIRSPTHRPDFEQSSDDEAVQQTDEEEEDIDEVRGYPDHEWNEFDDVPDYPDNHQDSAILESSDADQDSESDDDVEDLTQESEDEVGNFSRFGYPPASADFSNSAVEESARQSSSLFTPSSNLSVSPRKPSSSRMSASGSRSRSSTSGAGKTSRPPLVEYETIPAVGGGTFVRPRIYHNASRLQAPDVEEEDDLASSRMVGSTAASSTARGPASSHTYTIRPDGEEVDDRDEVPQFMQESDDYTDESPSAAGHESLVTLDPDEMDPSSIAYRTQLYRQQYGRMYRPGYGRQLSISSNEFSSSGASSRHPSYSPDEDMTARQRAWTPASRASTAPTSSHPSTHSTRPSSTSLAVSSGDGPSKPGQAPSHRNPSLSASNSSNAMTMDASHHFMDLVNSNHTLSPFTRTLDTKGFAVRSHPVTPTSPSVVSGSTTGSGNVRPGMVRGNTAISQPQGRLNASMRTQSFDTRSLDGRSGGGRSVSGTSSPSIAGSAPVAGRRRTFKLAGSNKSTDNTPTRTPTIPASEDGFSNSPSQRIGNRSSPSIASTEQESGSMYDGLDRQSSRAGMPHNPRSLSYNGNVPVRRAPAPVRRGASFNNDQPRRKRFGNHSGLANEIQTHNDTFNRMGSIRE</sequence>
<feature type="compositionally biased region" description="Acidic residues" evidence="11">
    <location>
        <begin position="445"/>
        <end position="463"/>
    </location>
</feature>
<keyword evidence="14" id="KW-1185">Reference proteome</keyword>
<feature type="compositionally biased region" description="Low complexity" evidence="11">
    <location>
        <begin position="850"/>
        <end position="867"/>
    </location>
</feature>
<keyword evidence="8 10" id="KW-0496">Mitochondrion</keyword>
<evidence type="ECO:0000256" key="3">
    <source>
        <dbReference type="ARBA" id="ARBA00022452"/>
    </source>
</evidence>
<comment type="domain">
    <text evidence="10">Lacks alpha-helical transmembrane segments, suggesting that it resides in the membrane via beta-sheet conformations similar to those predicted for other outer membrane proteins and porin.</text>
</comment>
<dbReference type="GO" id="GO:0007005">
    <property type="term" value="P:mitochondrion organization"/>
    <property type="evidence" value="ECO:0007669"/>
    <property type="project" value="InterPro"/>
</dbReference>
<feature type="compositionally biased region" description="Polar residues" evidence="11">
    <location>
        <begin position="878"/>
        <end position="898"/>
    </location>
</feature>
<feature type="region of interest" description="Disordered" evidence="11">
    <location>
        <begin position="846"/>
        <end position="1013"/>
    </location>
</feature>
<feature type="compositionally biased region" description="Acidic residues" evidence="11">
    <location>
        <begin position="495"/>
        <end position="518"/>
    </location>
</feature>
<keyword evidence="6" id="KW-0445">Lipid transport</keyword>
<dbReference type="Proteomes" id="UP000245771">
    <property type="component" value="Unassembled WGS sequence"/>
</dbReference>
<dbReference type="OrthoDB" id="17927at2759"/>
<evidence type="ECO:0000256" key="10">
    <source>
        <dbReference type="HAMAP-Rule" id="MF_03105"/>
    </source>
</evidence>
<keyword evidence="7" id="KW-0446">Lipid-binding</keyword>
<feature type="region of interest" description="Disordered" evidence="11">
    <location>
        <begin position="612"/>
        <end position="703"/>
    </location>
</feature>
<evidence type="ECO:0000313" key="14">
    <source>
        <dbReference type="Proteomes" id="UP000245771"/>
    </source>
</evidence>
<feature type="compositionally biased region" description="Polar residues" evidence="11">
    <location>
        <begin position="631"/>
        <end position="650"/>
    </location>
</feature>
<proteinExistence type="inferred from homology"/>
<feature type="compositionally biased region" description="Polar residues" evidence="11">
    <location>
        <begin position="937"/>
        <end position="982"/>
    </location>
</feature>
<feature type="region of interest" description="Disordered" evidence="11">
    <location>
        <begin position="411"/>
        <end position="594"/>
    </location>
</feature>
<feature type="compositionally biased region" description="Polar residues" evidence="11">
    <location>
        <begin position="318"/>
        <end position="339"/>
    </location>
</feature>
<comment type="subunit">
    <text evidence="10">Component of the ER-mitochondria encounter structure (ERMES) or MDM complex, composed of MMM1, MDM10, MDM12 and MDM34.</text>
</comment>
<evidence type="ECO:0000256" key="7">
    <source>
        <dbReference type="ARBA" id="ARBA00023121"/>
    </source>
</evidence>
<protein>
    <recommendedName>
        <fullName evidence="10">Mitochondrial distribution and morphology protein 34</fullName>
    </recommendedName>
</protein>
<dbReference type="CDD" id="cd21673">
    <property type="entry name" value="SMP_Mdm34"/>
    <property type="match status" value="1"/>
</dbReference>
<comment type="function">
    <text evidence="10">Component of the ERMES/MDM complex, which serves as a molecular tether to connect the endoplasmic reticulum (ER) and mitochondria. Components of this complex are involved in the control of mitochondrial shape and protein biogenesis, and function in nonvesicular lipid trafficking between the ER and mitochondria. MDM34 is required for the interaction of the ER-resident membrane protein MMM1 and the outer mitochondrial membrane-resident beta-barrel protein MDM10.</text>
</comment>
<gene>
    <name evidence="10" type="primary">MDM34</name>
    <name evidence="13" type="ORF">FA14DRAFT_159114</name>
</gene>
<feature type="compositionally biased region" description="Polar residues" evidence="11">
    <location>
        <begin position="231"/>
        <end position="252"/>
    </location>
</feature>
<feature type="region of interest" description="Disordered" evidence="11">
    <location>
        <begin position="211"/>
        <end position="353"/>
    </location>
</feature>
<keyword evidence="3 10" id="KW-1134">Transmembrane beta strand</keyword>
<dbReference type="GO" id="GO:0008289">
    <property type="term" value="F:lipid binding"/>
    <property type="evidence" value="ECO:0007669"/>
    <property type="project" value="UniProtKB-KW"/>
</dbReference>
<evidence type="ECO:0000256" key="8">
    <source>
        <dbReference type="ARBA" id="ARBA00023128"/>
    </source>
</evidence>
<evidence type="ECO:0000256" key="9">
    <source>
        <dbReference type="ARBA" id="ARBA00023136"/>
    </source>
</evidence>
<evidence type="ECO:0000256" key="4">
    <source>
        <dbReference type="ARBA" id="ARBA00022692"/>
    </source>
</evidence>
<evidence type="ECO:0000259" key="12">
    <source>
        <dbReference type="PROSITE" id="PS51847"/>
    </source>
</evidence>
<reference evidence="13 14" key="1">
    <citation type="journal article" date="2018" name="Mol. Biol. Evol.">
        <title>Broad Genomic Sampling Reveals a Smut Pathogenic Ancestry of the Fungal Clade Ustilaginomycotina.</title>
        <authorList>
            <person name="Kijpornyongpan T."/>
            <person name="Mondo S.J."/>
            <person name="Barry K."/>
            <person name="Sandor L."/>
            <person name="Lee J."/>
            <person name="Lipzen A."/>
            <person name="Pangilinan J."/>
            <person name="LaButti K."/>
            <person name="Hainaut M."/>
            <person name="Henrissat B."/>
            <person name="Grigoriev I.V."/>
            <person name="Spatafora J.W."/>
            <person name="Aime M.C."/>
        </authorList>
    </citation>
    <scope>NUCLEOTIDE SEQUENCE [LARGE SCALE GENOMIC DNA]</scope>
    <source>
        <strain evidence="13 14">MCA 3882</strain>
    </source>
</reference>
<evidence type="ECO:0000256" key="11">
    <source>
        <dbReference type="SAM" id="MobiDB-lite"/>
    </source>
</evidence>
<feature type="compositionally biased region" description="Low complexity" evidence="11">
    <location>
        <begin position="303"/>
        <end position="315"/>
    </location>
</feature>
<evidence type="ECO:0000313" key="13">
    <source>
        <dbReference type="EMBL" id="PWN36710.1"/>
    </source>
</evidence>
<dbReference type="PROSITE" id="PS51847">
    <property type="entry name" value="SMP"/>
    <property type="match status" value="1"/>
</dbReference>
<feature type="domain" description="SMP-LTD" evidence="12">
    <location>
        <begin position="1"/>
        <end position="206"/>
    </location>
</feature>
<dbReference type="Pfam" id="PF26545">
    <property type="entry name" value="Mdm34_N"/>
    <property type="match status" value="1"/>
</dbReference>
<organism evidence="13 14">
    <name type="scientific">Meira miltonrushii</name>
    <dbReference type="NCBI Taxonomy" id="1280837"/>
    <lineage>
        <taxon>Eukaryota</taxon>
        <taxon>Fungi</taxon>
        <taxon>Dikarya</taxon>
        <taxon>Basidiomycota</taxon>
        <taxon>Ustilaginomycotina</taxon>
        <taxon>Exobasidiomycetes</taxon>
        <taxon>Exobasidiales</taxon>
        <taxon>Brachybasidiaceae</taxon>
        <taxon>Meira</taxon>
    </lineage>
</organism>
<dbReference type="InterPro" id="IPR058825">
    <property type="entry name" value="MDM34_N"/>
</dbReference>
<dbReference type="GO" id="GO:0015914">
    <property type="term" value="P:phospholipid transport"/>
    <property type="evidence" value="ECO:0007669"/>
    <property type="project" value="TreeGrafter"/>
</dbReference>
<dbReference type="EMBL" id="KZ819602">
    <property type="protein sequence ID" value="PWN36710.1"/>
    <property type="molecule type" value="Genomic_DNA"/>
</dbReference>
<dbReference type="InParanoid" id="A0A316VGR8"/>
<keyword evidence="5 10" id="KW-1000">Mitochondrion outer membrane</keyword>
<keyword evidence="4 10" id="KW-0812">Transmembrane</keyword>
<accession>A0A316VGR8</accession>
<evidence type="ECO:0000256" key="1">
    <source>
        <dbReference type="ARBA" id="ARBA00004370"/>
    </source>
</evidence>
<feature type="compositionally biased region" description="Low complexity" evidence="11">
    <location>
        <begin position="757"/>
        <end position="782"/>
    </location>
</feature>
<comment type="subcellular location">
    <subcellularLocation>
        <location evidence="1">Membrane</location>
    </subcellularLocation>
    <subcellularLocation>
        <location evidence="10">Mitochondrion outer membrane</location>
        <topology evidence="10">Multi-pass membrane protein</topology>
    </subcellularLocation>
    <text evidence="10">The ERMES/MDM complex localizes to a few discrete foci (around 10 per single cell), that represent mitochondria-endoplasmic reticulum junctions. These foci are often found next to mtDNA nucleoids.</text>
</comment>
<evidence type="ECO:0000256" key="6">
    <source>
        <dbReference type="ARBA" id="ARBA00023055"/>
    </source>
</evidence>
<evidence type="ECO:0000256" key="5">
    <source>
        <dbReference type="ARBA" id="ARBA00022787"/>
    </source>
</evidence>
<dbReference type="STRING" id="1280837.A0A316VGR8"/>
<feature type="region of interest" description="Disordered" evidence="11">
    <location>
        <begin position="720"/>
        <end position="812"/>
    </location>
</feature>